<gene>
    <name evidence="1" type="ORF">S01H1_22633</name>
</gene>
<sequence>FLTAALNAGRLGLNVYTEEEWAMTNIVRALWIAMLVLGIFLKKLGDDWLALVANWLVALVG</sequence>
<feature type="non-terminal residue" evidence="1">
    <location>
        <position position="1"/>
    </location>
</feature>
<reference evidence="1" key="1">
    <citation type="journal article" date="2014" name="Front. Microbiol.">
        <title>High frequency of phylogenetically diverse reductive dehalogenase-homologous genes in deep subseafloor sedimentary metagenomes.</title>
        <authorList>
            <person name="Kawai M."/>
            <person name="Futagami T."/>
            <person name="Toyoda A."/>
            <person name="Takaki Y."/>
            <person name="Nishi S."/>
            <person name="Hori S."/>
            <person name="Arai W."/>
            <person name="Tsubouchi T."/>
            <person name="Morono Y."/>
            <person name="Uchiyama I."/>
            <person name="Ito T."/>
            <person name="Fujiyama A."/>
            <person name="Inagaki F."/>
            <person name="Takami H."/>
        </authorList>
    </citation>
    <scope>NUCLEOTIDE SEQUENCE</scope>
    <source>
        <strain evidence="1">Expedition CK06-06</strain>
    </source>
</reference>
<protein>
    <submittedName>
        <fullName evidence="1">Uncharacterized protein</fullName>
    </submittedName>
</protein>
<name>X0TQS4_9ZZZZ</name>
<comment type="caution">
    <text evidence="1">The sequence shown here is derived from an EMBL/GenBank/DDBJ whole genome shotgun (WGS) entry which is preliminary data.</text>
</comment>
<evidence type="ECO:0000313" key="1">
    <source>
        <dbReference type="EMBL" id="GAF90487.1"/>
    </source>
</evidence>
<organism evidence="1">
    <name type="scientific">marine sediment metagenome</name>
    <dbReference type="NCBI Taxonomy" id="412755"/>
    <lineage>
        <taxon>unclassified sequences</taxon>
        <taxon>metagenomes</taxon>
        <taxon>ecological metagenomes</taxon>
    </lineage>
</organism>
<accession>X0TQS4</accession>
<dbReference type="AlphaFoldDB" id="X0TQS4"/>
<dbReference type="EMBL" id="BARS01012816">
    <property type="protein sequence ID" value="GAF90487.1"/>
    <property type="molecule type" value="Genomic_DNA"/>
</dbReference>
<proteinExistence type="predicted"/>